<dbReference type="GO" id="GO:0016301">
    <property type="term" value="F:kinase activity"/>
    <property type="evidence" value="ECO:0007669"/>
    <property type="project" value="UniProtKB-KW"/>
</dbReference>
<keyword evidence="1" id="KW-0808">Transferase</keyword>
<dbReference type="Gene3D" id="2.60.120.10">
    <property type="entry name" value="Jelly Rolls"/>
    <property type="match status" value="1"/>
</dbReference>
<dbReference type="Proteomes" id="UP000198836">
    <property type="component" value="Unassembled WGS sequence"/>
</dbReference>
<dbReference type="AlphaFoldDB" id="A0A1I0SRL4"/>
<dbReference type="InterPro" id="IPR014710">
    <property type="entry name" value="RmlC-like_jellyroll"/>
</dbReference>
<dbReference type="SUPFAM" id="SSF51206">
    <property type="entry name" value="cAMP-binding domain-like"/>
    <property type="match status" value="1"/>
</dbReference>
<accession>A0A1I0SRL4</accession>
<proteinExistence type="predicted"/>
<gene>
    <name evidence="1" type="ORF">SAMN04488511_1035</name>
</gene>
<organism evidence="1 2">
    <name type="scientific">Pedobacter suwonensis</name>
    <dbReference type="NCBI Taxonomy" id="332999"/>
    <lineage>
        <taxon>Bacteria</taxon>
        <taxon>Pseudomonadati</taxon>
        <taxon>Bacteroidota</taxon>
        <taxon>Sphingobacteriia</taxon>
        <taxon>Sphingobacteriales</taxon>
        <taxon>Sphingobacteriaceae</taxon>
        <taxon>Pedobacter</taxon>
    </lineage>
</organism>
<evidence type="ECO:0000313" key="2">
    <source>
        <dbReference type="Proteomes" id="UP000198836"/>
    </source>
</evidence>
<reference evidence="2" key="1">
    <citation type="submission" date="2016-10" db="EMBL/GenBank/DDBJ databases">
        <authorList>
            <person name="Varghese N."/>
            <person name="Submissions S."/>
        </authorList>
    </citation>
    <scope>NUCLEOTIDE SEQUENCE [LARGE SCALE GENOMIC DNA]</scope>
    <source>
        <strain evidence="2">DSM 18130</strain>
    </source>
</reference>
<name>A0A1I0SRL4_9SPHI</name>
<dbReference type="InterPro" id="IPR018490">
    <property type="entry name" value="cNMP-bd_dom_sf"/>
</dbReference>
<evidence type="ECO:0000313" key="1">
    <source>
        <dbReference type="EMBL" id="SFA42178.1"/>
    </source>
</evidence>
<protein>
    <submittedName>
        <fullName evidence="1">cAMP-binding domain of CRP or a regulatory subunit of cAMP-dependent protein kinases</fullName>
    </submittedName>
</protein>
<dbReference type="EMBL" id="FOJM01000003">
    <property type="protein sequence ID" value="SFA42178.1"/>
    <property type="molecule type" value="Genomic_DNA"/>
</dbReference>
<dbReference type="STRING" id="332999.SAMN04488511_1035"/>
<keyword evidence="1" id="KW-0418">Kinase</keyword>
<sequence length="192" mass="22304">MEENSYLKTIRNYISPSFGLSCYLNLLLKERTFKKKETLKLADEYCAVLLFISSGTLRLYTIDAEEETTLLFWHQHQFIVPMATLGNYTEGKLFIEFLDDATLTGYSDKHTANLYKLFPEYRVLMNKLYQHQLAALLLHTTALSRLNANARFNQLMHTRPELFNLCDLKTIASYLGIHPKVLSRLRSKAVKK</sequence>
<dbReference type="RefSeq" id="WP_090980737.1">
    <property type="nucleotide sequence ID" value="NZ_FOJM01000003.1"/>
</dbReference>
<keyword evidence="2" id="KW-1185">Reference proteome</keyword>
<dbReference type="OrthoDB" id="770522at2"/>